<protein>
    <recommendedName>
        <fullName evidence="4">Fission protein ELM1</fullName>
    </recommendedName>
</protein>
<evidence type="ECO:0000256" key="1">
    <source>
        <dbReference type="SAM" id="MobiDB-lite"/>
    </source>
</evidence>
<proteinExistence type="predicted"/>
<feature type="region of interest" description="Disordered" evidence="1">
    <location>
        <begin position="1"/>
        <end position="28"/>
    </location>
</feature>
<keyword evidence="3" id="KW-1185">Reference proteome</keyword>
<organism evidence="2 3">
    <name type="scientific">Limimonas halophila</name>
    <dbReference type="NCBI Taxonomy" id="1082479"/>
    <lineage>
        <taxon>Bacteria</taxon>
        <taxon>Pseudomonadati</taxon>
        <taxon>Pseudomonadota</taxon>
        <taxon>Alphaproteobacteria</taxon>
        <taxon>Rhodospirillales</taxon>
        <taxon>Rhodovibrionaceae</taxon>
        <taxon>Limimonas</taxon>
    </lineage>
</organism>
<reference evidence="2 3" key="1">
    <citation type="submission" date="2016-10" db="EMBL/GenBank/DDBJ databases">
        <authorList>
            <person name="de Groot N.N."/>
        </authorList>
    </citation>
    <scope>NUCLEOTIDE SEQUENCE [LARGE SCALE GENOMIC DNA]</scope>
    <source>
        <strain evidence="2 3">DSM 25584</strain>
    </source>
</reference>
<evidence type="ECO:0000313" key="3">
    <source>
        <dbReference type="Proteomes" id="UP000199415"/>
    </source>
</evidence>
<name>A0A1G7M9M3_9PROT</name>
<dbReference type="RefSeq" id="WP_090018529.1">
    <property type="nucleotide sequence ID" value="NZ_FNCE01000001.1"/>
</dbReference>
<sequence length="397" mass="41798">MRPSTDKIGARPDQAGETARTTATSGEPPRIWVLMGARTGDNVQARQLAEALGWPYREIPLAHNPWHHVPKGLQGASPRSLRSGGEHLRPPWPDVVIGTGQRSVPVARWIKRQANGSPRLVQIGRPRAPLAWFDLVITTPQYGLPQAPNVLHNLLPLNGVTTQALAAAAAEWQPRLAHLPRPRIGCILGGPSSSHRLDTATARRIAATADALAARAGGSVLMTTGPRTPANAAAAAEQALSVPANVYRWDRDRSQPNPFTAYLALADRFVVSGDSVSALSDTCATGKPVHVVPLPMRLGARVLAGAAALARPALPALTRRGIVTPPREIAAVHRALVAGGLASWTSDGQLLVEQPPARELDALIRSVAAVRRMLGVAPAVPPSLAYAGAESASAPRA</sequence>
<evidence type="ECO:0000313" key="2">
    <source>
        <dbReference type="EMBL" id="SDF57929.1"/>
    </source>
</evidence>
<dbReference type="Proteomes" id="UP000199415">
    <property type="component" value="Unassembled WGS sequence"/>
</dbReference>
<dbReference type="STRING" id="1082479.SAMN05216241_101517"/>
<accession>A0A1G7M9M3</accession>
<dbReference type="PANTHER" id="PTHR33986">
    <property type="entry name" value="OS02G0535700 PROTEIN"/>
    <property type="match status" value="1"/>
</dbReference>
<dbReference type="InterPro" id="IPR009367">
    <property type="entry name" value="Elm1-like"/>
</dbReference>
<dbReference type="OrthoDB" id="272235at2"/>
<feature type="compositionally biased region" description="Basic and acidic residues" evidence="1">
    <location>
        <begin position="1"/>
        <end position="10"/>
    </location>
</feature>
<dbReference type="AlphaFoldDB" id="A0A1G7M9M3"/>
<dbReference type="EMBL" id="FNCE01000001">
    <property type="protein sequence ID" value="SDF57929.1"/>
    <property type="molecule type" value="Genomic_DNA"/>
</dbReference>
<evidence type="ECO:0008006" key="4">
    <source>
        <dbReference type="Google" id="ProtNLM"/>
    </source>
</evidence>
<gene>
    <name evidence="2" type="ORF">SAMN05216241_101517</name>
</gene>
<dbReference type="Pfam" id="PF06258">
    <property type="entry name" value="Mito_fiss_Elm1"/>
    <property type="match status" value="1"/>
</dbReference>
<dbReference type="PANTHER" id="PTHR33986:SF15">
    <property type="entry name" value="MITOCHONDRIAL FISSION PROTEIN ELM1"/>
    <property type="match status" value="1"/>
</dbReference>